<reference evidence="1" key="1">
    <citation type="submission" date="2018-02" db="EMBL/GenBank/DDBJ databases">
        <title>Rhizophora mucronata_Transcriptome.</title>
        <authorList>
            <person name="Meera S.P."/>
            <person name="Sreeshan A."/>
            <person name="Augustine A."/>
        </authorList>
    </citation>
    <scope>NUCLEOTIDE SEQUENCE</scope>
    <source>
        <tissue evidence="1">Leaf</tissue>
    </source>
</reference>
<protein>
    <submittedName>
        <fullName evidence="1">Uncharacterized protein</fullName>
    </submittedName>
</protein>
<dbReference type="AlphaFoldDB" id="A0A2P2PBB9"/>
<dbReference type="EMBL" id="GGEC01071427">
    <property type="protein sequence ID" value="MBX51911.1"/>
    <property type="molecule type" value="Transcribed_RNA"/>
</dbReference>
<proteinExistence type="predicted"/>
<accession>A0A2P2PBB9</accession>
<name>A0A2P2PBB9_RHIMU</name>
<sequence length="24" mass="2437">MGSSLVLISILLPMTTSLSTSLTA</sequence>
<evidence type="ECO:0000313" key="1">
    <source>
        <dbReference type="EMBL" id="MBX51911.1"/>
    </source>
</evidence>
<organism evidence="1">
    <name type="scientific">Rhizophora mucronata</name>
    <name type="common">Asiatic mangrove</name>
    <dbReference type="NCBI Taxonomy" id="61149"/>
    <lineage>
        <taxon>Eukaryota</taxon>
        <taxon>Viridiplantae</taxon>
        <taxon>Streptophyta</taxon>
        <taxon>Embryophyta</taxon>
        <taxon>Tracheophyta</taxon>
        <taxon>Spermatophyta</taxon>
        <taxon>Magnoliopsida</taxon>
        <taxon>eudicotyledons</taxon>
        <taxon>Gunneridae</taxon>
        <taxon>Pentapetalae</taxon>
        <taxon>rosids</taxon>
        <taxon>fabids</taxon>
        <taxon>Malpighiales</taxon>
        <taxon>Rhizophoraceae</taxon>
        <taxon>Rhizophora</taxon>
    </lineage>
</organism>